<evidence type="ECO:0000256" key="1">
    <source>
        <dbReference type="SAM" id="Coils"/>
    </source>
</evidence>
<evidence type="ECO:0000313" key="4">
    <source>
        <dbReference type="Proteomes" id="UP000834106"/>
    </source>
</evidence>
<accession>A0AAD1ZB33</accession>
<keyword evidence="4" id="KW-1185">Reference proteome</keyword>
<organism evidence="3 4">
    <name type="scientific">Fraxinus pennsylvanica</name>
    <dbReference type="NCBI Taxonomy" id="56036"/>
    <lineage>
        <taxon>Eukaryota</taxon>
        <taxon>Viridiplantae</taxon>
        <taxon>Streptophyta</taxon>
        <taxon>Embryophyta</taxon>
        <taxon>Tracheophyta</taxon>
        <taxon>Spermatophyta</taxon>
        <taxon>Magnoliopsida</taxon>
        <taxon>eudicotyledons</taxon>
        <taxon>Gunneridae</taxon>
        <taxon>Pentapetalae</taxon>
        <taxon>asterids</taxon>
        <taxon>lamiids</taxon>
        <taxon>Lamiales</taxon>
        <taxon>Oleaceae</taxon>
        <taxon>Oleeae</taxon>
        <taxon>Fraxinus</taxon>
    </lineage>
</organism>
<feature type="region of interest" description="Disordered" evidence="2">
    <location>
        <begin position="1"/>
        <end position="24"/>
    </location>
</feature>
<dbReference type="SMART" id="SM00320">
    <property type="entry name" value="WD40"/>
    <property type="match status" value="5"/>
</dbReference>
<feature type="compositionally biased region" description="Basic and acidic residues" evidence="2">
    <location>
        <begin position="113"/>
        <end position="133"/>
    </location>
</feature>
<dbReference type="Gene3D" id="2.130.10.10">
    <property type="entry name" value="YVTN repeat-like/Quinoprotein amine dehydrogenase"/>
    <property type="match status" value="2"/>
</dbReference>
<dbReference type="PANTHER" id="PTHR47232:SF1">
    <property type="entry name" value="TRANSDUCIN FAMILY PROTEIN _ WD-40 REPEAT FAMILY PROTEIN"/>
    <property type="match status" value="1"/>
</dbReference>
<name>A0AAD1ZB33_9LAMI</name>
<dbReference type="AlphaFoldDB" id="A0AAD1ZB33"/>
<proteinExistence type="predicted"/>
<sequence>MSGPPFMKKRKLEVNEKGEDESENVTIDEQIMNDQEEALVLLIEHRTKEVEHLRQRIAYYKSQLDEAETRLEEMQIKLARLRGRGKIMASKTSIGNGMKEVKVEGGSASPIRVSKDTSRDESQSIPHLGEETSKLPGYYLKVTQKPANPSYKNEDSSQNLTKSKPQLFIPSVDMWKPASTSYKNEDSSQNKIKSKPKLVTPSADVRKPASPSYENEDSSQKTKSKPQLVIPAADTLQCAKMKESGNEVPSGSGSWSNASMPPHANSIVKLKGNKARGISPEQHTLETLPEGTKRNLEQKEHKELIPLINSCSSPRTMRCQTGLLLASQHKRKLRCLVLCPTNDQLFVTSALDGLVNLWQVQDIGSSANLLSTTDCQSSKRRWPEDIAWHPQGNSLFSVYSADNEDSQISILNIDNEKEELSVTFLKEKPHMKGIINSIMFMPWDDTCFVTGGSDHAVVLWTEKDGENSWKPKALHRSIHTSAVMGVAGMQHKKVVMSAGADKRITGFDLLAERIDYKNQIDSKCMSVLPNPCDFNLFMVQTGTPERQLRLFDVRERQTMIHSFGWKQESSESQSALINQTWSPNGLYVTSGSADPIIHIFDIRYNAHKPSQSIRAHQKRVFKAAWHHSLPLLISTSSDLNIGLHKITSC</sequence>
<evidence type="ECO:0000256" key="2">
    <source>
        <dbReference type="SAM" id="MobiDB-lite"/>
    </source>
</evidence>
<dbReference type="InterPro" id="IPR036322">
    <property type="entry name" value="WD40_repeat_dom_sf"/>
</dbReference>
<gene>
    <name evidence="3" type="ORF">FPE_LOCUS13614</name>
</gene>
<evidence type="ECO:0000313" key="3">
    <source>
        <dbReference type="EMBL" id="CAI9766184.1"/>
    </source>
</evidence>
<feature type="compositionally biased region" description="Polar residues" evidence="2">
    <location>
        <begin position="247"/>
        <end position="259"/>
    </location>
</feature>
<feature type="region of interest" description="Disordered" evidence="2">
    <location>
        <begin position="243"/>
        <end position="265"/>
    </location>
</feature>
<reference evidence="3" key="1">
    <citation type="submission" date="2023-05" db="EMBL/GenBank/DDBJ databases">
        <authorList>
            <person name="Huff M."/>
        </authorList>
    </citation>
    <scope>NUCLEOTIDE SEQUENCE</scope>
</reference>
<dbReference type="InterPro" id="IPR001680">
    <property type="entry name" value="WD40_rpt"/>
</dbReference>
<protein>
    <submittedName>
        <fullName evidence="3">Uncharacterized protein</fullName>
    </submittedName>
</protein>
<feature type="region of interest" description="Disordered" evidence="2">
    <location>
        <begin position="98"/>
        <end position="165"/>
    </location>
</feature>
<feature type="compositionally biased region" description="Polar residues" evidence="2">
    <location>
        <begin position="145"/>
        <end position="164"/>
    </location>
</feature>
<dbReference type="Proteomes" id="UP000834106">
    <property type="component" value="Chromosome 8"/>
</dbReference>
<keyword evidence="1" id="KW-0175">Coiled coil</keyword>
<feature type="coiled-coil region" evidence="1">
    <location>
        <begin position="50"/>
        <end position="84"/>
    </location>
</feature>
<feature type="region of interest" description="Disordered" evidence="2">
    <location>
        <begin position="180"/>
        <end position="226"/>
    </location>
</feature>
<dbReference type="Pfam" id="PF00400">
    <property type="entry name" value="WD40"/>
    <property type="match status" value="1"/>
</dbReference>
<dbReference type="SUPFAM" id="SSF50978">
    <property type="entry name" value="WD40 repeat-like"/>
    <property type="match status" value="1"/>
</dbReference>
<dbReference type="EMBL" id="OU503043">
    <property type="protein sequence ID" value="CAI9766184.1"/>
    <property type="molecule type" value="Genomic_DNA"/>
</dbReference>
<dbReference type="PANTHER" id="PTHR47232">
    <property type="entry name" value="TRANSDUCIN FAMILY PROTEIN / WD-40 REPEAT FAMILY PROTEIN"/>
    <property type="match status" value="1"/>
</dbReference>
<dbReference type="InterPro" id="IPR015943">
    <property type="entry name" value="WD40/YVTN_repeat-like_dom_sf"/>
</dbReference>